<proteinExistence type="predicted"/>
<dbReference type="NCBIfam" id="TIGR03440">
    <property type="entry name" value="egtB_TIGR03440"/>
    <property type="match status" value="1"/>
</dbReference>
<dbReference type="EMBL" id="QDDL01000002">
    <property type="protein sequence ID" value="PVZ70257.1"/>
    <property type="molecule type" value="Genomic_DNA"/>
</dbReference>
<comment type="pathway">
    <text evidence="3">Amino-acid biosynthesis; ergothioneine biosynthesis.</text>
</comment>
<evidence type="ECO:0000313" key="7">
    <source>
        <dbReference type="EMBL" id="PVZ70257.1"/>
    </source>
</evidence>
<gene>
    <name evidence="7" type="ORF">DC094_06565</name>
</gene>
<keyword evidence="1" id="KW-0560">Oxidoreductase</keyword>
<feature type="domain" description="Sulfatase-modifying factor enzyme-like" evidence="5">
    <location>
        <begin position="251"/>
        <end position="533"/>
    </location>
</feature>
<dbReference type="OrthoDB" id="9768004at2"/>
<protein>
    <submittedName>
        <fullName evidence="7">Ergothioneine biosynthesis protein EgtB</fullName>
    </submittedName>
</protein>
<feature type="region of interest" description="Disordered" evidence="4">
    <location>
        <begin position="208"/>
        <end position="232"/>
    </location>
</feature>
<dbReference type="RefSeq" id="WP_116686330.1">
    <property type="nucleotide sequence ID" value="NZ_CAWNYD010000002.1"/>
</dbReference>
<organism evidence="7 8">
    <name type="scientific">Pelagibaculum spongiae</name>
    <dbReference type="NCBI Taxonomy" id="2080658"/>
    <lineage>
        <taxon>Bacteria</taxon>
        <taxon>Pseudomonadati</taxon>
        <taxon>Pseudomonadota</taxon>
        <taxon>Gammaproteobacteria</taxon>
        <taxon>Oceanospirillales</taxon>
        <taxon>Pelagibaculum</taxon>
    </lineage>
</organism>
<reference evidence="7 8" key="1">
    <citation type="submission" date="2018-04" db="EMBL/GenBank/DDBJ databases">
        <title>Thalassorhabdus spongiae gen. nov., sp. nov., isolated from a marine sponge in South-West Iceland.</title>
        <authorList>
            <person name="Knobloch S."/>
            <person name="Daussin A."/>
            <person name="Johannsson R."/>
            <person name="Marteinsson V.T."/>
        </authorList>
    </citation>
    <scope>NUCLEOTIDE SEQUENCE [LARGE SCALE GENOMIC DNA]</scope>
    <source>
        <strain evidence="7 8">Hp12</strain>
    </source>
</reference>
<accession>A0A2V1GY50</accession>
<dbReference type="InterPro" id="IPR042095">
    <property type="entry name" value="SUMF_sf"/>
</dbReference>
<evidence type="ECO:0000256" key="4">
    <source>
        <dbReference type="SAM" id="MobiDB-lite"/>
    </source>
</evidence>
<name>A0A2V1GY50_9GAMM</name>
<keyword evidence="8" id="KW-1185">Reference proteome</keyword>
<evidence type="ECO:0000313" key="8">
    <source>
        <dbReference type="Proteomes" id="UP000244906"/>
    </source>
</evidence>
<evidence type="ECO:0000256" key="2">
    <source>
        <dbReference type="ARBA" id="ARBA00023004"/>
    </source>
</evidence>
<dbReference type="GO" id="GO:0052699">
    <property type="term" value="P:ergothioneine biosynthetic process"/>
    <property type="evidence" value="ECO:0007669"/>
    <property type="project" value="InterPro"/>
</dbReference>
<keyword evidence="2" id="KW-0408">Iron</keyword>
<dbReference type="Pfam" id="PF12867">
    <property type="entry name" value="DinB_2"/>
    <property type="match status" value="1"/>
</dbReference>
<dbReference type="AlphaFoldDB" id="A0A2V1GY50"/>
<dbReference type="InterPro" id="IPR017806">
    <property type="entry name" value="EgtB"/>
</dbReference>
<sequence length="533" mass="61386">MDTPDSDFLPSAIGTLAASPTISSTVSSQPADSKPTLEALAQDYCTIRAISEQLCQPLEIEDYMLQSMPDVSPTKWHLAHVSWFFETFILIPFSDNYQVFNSEWDHLFNSYYQHHGTPFSRPKRGLLSRPTVKQVYQYRAHIDQKMQQLLQTLQSPNKDLINQETTQQTTEEIIRRCYIGLNHEQQHQELLLTDIKYNLFQNPAYPKYQSEKSHSTSYEPSHDSLHNSSHDSLHDLLTPSAAQIQPTDMNWIKIFGGQHSIGINKEQTSENSTSNFDFSYDNEQPIHPVIINDFLLADRTITNQEFLLFIEDGGYQNFEFWLSDGWDTCCEQKWHAPLYWVNKNNQWFEYTLNGLQRLNPLQPVCHISFYEADAYARWAGCRLPTEAEWEVAAAISQASESTELSTTELSTTELSTTKLSTTKLSATSNGHWLEDGLRQNRLHPISVQNHSDITKLQQMMGNVWEWTSSAYLAYPGYKVEAGALGEYNGKFMCNQMVLRGGSCISQRNHLRTSYRNFFYPQSRWQFSGIRLAK</sequence>
<dbReference type="InterPro" id="IPR051043">
    <property type="entry name" value="Sulfatase_Mod_Factor_Kinase"/>
</dbReference>
<evidence type="ECO:0000256" key="1">
    <source>
        <dbReference type="ARBA" id="ARBA00023002"/>
    </source>
</evidence>
<dbReference type="Pfam" id="PF03781">
    <property type="entry name" value="FGE-sulfatase"/>
    <property type="match status" value="1"/>
</dbReference>
<dbReference type="Gene3D" id="3.90.1580.10">
    <property type="entry name" value="paralog of FGE (formylglycine-generating enzyme)"/>
    <property type="match status" value="1"/>
</dbReference>
<dbReference type="InterPro" id="IPR024775">
    <property type="entry name" value="DinB-like"/>
</dbReference>
<evidence type="ECO:0000259" key="5">
    <source>
        <dbReference type="Pfam" id="PF03781"/>
    </source>
</evidence>
<evidence type="ECO:0000259" key="6">
    <source>
        <dbReference type="Pfam" id="PF12867"/>
    </source>
</evidence>
<comment type="caution">
    <text evidence="7">The sequence shown here is derived from an EMBL/GenBank/DDBJ whole genome shotgun (WGS) entry which is preliminary data.</text>
</comment>
<feature type="domain" description="DinB-like" evidence="6">
    <location>
        <begin position="48"/>
        <end position="190"/>
    </location>
</feature>
<dbReference type="PANTHER" id="PTHR23150:SF36">
    <property type="entry name" value="HERCYNINE OXYGENASE"/>
    <property type="match status" value="1"/>
</dbReference>
<evidence type="ECO:0000256" key="3">
    <source>
        <dbReference type="ARBA" id="ARBA00037882"/>
    </source>
</evidence>
<dbReference type="InterPro" id="IPR016187">
    <property type="entry name" value="CTDL_fold"/>
</dbReference>
<dbReference type="InterPro" id="IPR005532">
    <property type="entry name" value="SUMF_dom"/>
</dbReference>
<dbReference type="PANTHER" id="PTHR23150">
    <property type="entry name" value="SULFATASE MODIFYING FACTOR 1, 2"/>
    <property type="match status" value="1"/>
</dbReference>
<feature type="compositionally biased region" description="Basic and acidic residues" evidence="4">
    <location>
        <begin position="209"/>
        <end position="232"/>
    </location>
</feature>
<dbReference type="SUPFAM" id="SSF56436">
    <property type="entry name" value="C-type lectin-like"/>
    <property type="match status" value="1"/>
</dbReference>
<dbReference type="Proteomes" id="UP000244906">
    <property type="component" value="Unassembled WGS sequence"/>
</dbReference>